<protein>
    <submittedName>
        <fullName evidence="1">Uncharacterized protein</fullName>
    </submittedName>
</protein>
<sequence>LSALQDLVIAPSFISGVQELSTAAKPLFAQLISTVGSSVQRLTLATNREDTIDFTAHDIRKFRALERLMLISEHESGLTTAAGLSQILSLLPGLKSHPSLTKIILAVDLDLYSTQGISDLGALRDWRVLDEQLDAAIATIPTFRQLFVLVEVTDMVTESDETEGERLDMVAEVVRGAMPRLAERG</sequence>
<name>A0ABR3EI61_9AGAR</name>
<accession>A0ABR3EI61</accession>
<dbReference type="Proteomes" id="UP001465976">
    <property type="component" value="Unassembled WGS sequence"/>
</dbReference>
<feature type="non-terminal residue" evidence="1">
    <location>
        <position position="1"/>
    </location>
</feature>
<keyword evidence="2" id="KW-1185">Reference proteome</keyword>
<organism evidence="1 2">
    <name type="scientific">Marasmius crinis-equi</name>
    <dbReference type="NCBI Taxonomy" id="585013"/>
    <lineage>
        <taxon>Eukaryota</taxon>
        <taxon>Fungi</taxon>
        <taxon>Dikarya</taxon>
        <taxon>Basidiomycota</taxon>
        <taxon>Agaricomycotina</taxon>
        <taxon>Agaricomycetes</taxon>
        <taxon>Agaricomycetidae</taxon>
        <taxon>Agaricales</taxon>
        <taxon>Marasmiineae</taxon>
        <taxon>Marasmiaceae</taxon>
        <taxon>Marasmius</taxon>
    </lineage>
</organism>
<reference evidence="1 2" key="1">
    <citation type="submission" date="2024-02" db="EMBL/GenBank/DDBJ databases">
        <title>A draft genome for the cacao thread blight pathogen Marasmius crinis-equi.</title>
        <authorList>
            <person name="Cohen S.P."/>
            <person name="Baruah I.K."/>
            <person name="Amoako-Attah I."/>
            <person name="Bukari Y."/>
            <person name="Meinhardt L.W."/>
            <person name="Bailey B.A."/>
        </authorList>
    </citation>
    <scope>NUCLEOTIDE SEQUENCE [LARGE SCALE GENOMIC DNA]</scope>
    <source>
        <strain evidence="1 2">GH-76</strain>
    </source>
</reference>
<evidence type="ECO:0000313" key="1">
    <source>
        <dbReference type="EMBL" id="KAL0562546.1"/>
    </source>
</evidence>
<proteinExistence type="predicted"/>
<gene>
    <name evidence="1" type="ORF">V5O48_019541</name>
</gene>
<comment type="caution">
    <text evidence="1">The sequence shown here is derived from an EMBL/GenBank/DDBJ whole genome shotgun (WGS) entry which is preliminary data.</text>
</comment>
<feature type="non-terminal residue" evidence="1">
    <location>
        <position position="185"/>
    </location>
</feature>
<evidence type="ECO:0000313" key="2">
    <source>
        <dbReference type="Proteomes" id="UP001465976"/>
    </source>
</evidence>
<dbReference type="EMBL" id="JBAHYK010005279">
    <property type="protein sequence ID" value="KAL0562546.1"/>
    <property type="molecule type" value="Genomic_DNA"/>
</dbReference>